<name>A0A061RT59_9CHLO</name>
<dbReference type="InterPro" id="IPR036640">
    <property type="entry name" value="ABC1_TM_sf"/>
</dbReference>
<comment type="subcellular location">
    <subcellularLocation>
        <location evidence="1">Cell membrane</location>
        <topology evidence="1">Multi-pass membrane protein</topology>
    </subcellularLocation>
</comment>
<evidence type="ECO:0000256" key="1">
    <source>
        <dbReference type="ARBA" id="ARBA00004651"/>
    </source>
</evidence>
<organism evidence="15">
    <name type="scientific">Tetraselmis sp. GSL018</name>
    <dbReference type="NCBI Taxonomy" id="582737"/>
    <lineage>
        <taxon>Eukaryota</taxon>
        <taxon>Viridiplantae</taxon>
        <taxon>Chlorophyta</taxon>
        <taxon>core chlorophytes</taxon>
        <taxon>Chlorodendrophyceae</taxon>
        <taxon>Chlorodendrales</taxon>
        <taxon>Chlorodendraceae</taxon>
        <taxon>Tetraselmis</taxon>
    </lineage>
</organism>
<dbReference type="PROSITE" id="PS50929">
    <property type="entry name" value="ABC_TM1F"/>
    <property type="match status" value="2"/>
</dbReference>
<evidence type="ECO:0000256" key="2">
    <source>
        <dbReference type="ARBA" id="ARBA00007577"/>
    </source>
</evidence>
<protein>
    <submittedName>
        <fullName evidence="15">ATP-binding cassette, subfamily B (MDR/TAP), member 1</fullName>
    </submittedName>
</protein>
<accession>A0A061RT59</accession>
<keyword evidence="5" id="KW-0677">Repeat</keyword>
<dbReference type="Gene3D" id="3.40.50.300">
    <property type="entry name" value="P-loop containing nucleotide triphosphate hydrolases"/>
    <property type="match status" value="2"/>
</dbReference>
<feature type="transmembrane region" description="Helical" evidence="12">
    <location>
        <begin position="29"/>
        <end position="54"/>
    </location>
</feature>
<dbReference type="PROSITE" id="PS00211">
    <property type="entry name" value="ABC_TRANSPORTER_1"/>
    <property type="match status" value="2"/>
</dbReference>
<keyword evidence="3" id="KW-0813">Transport</keyword>
<evidence type="ECO:0000256" key="12">
    <source>
        <dbReference type="SAM" id="Phobius"/>
    </source>
</evidence>
<dbReference type="InterPro" id="IPR039421">
    <property type="entry name" value="Type_1_exporter"/>
</dbReference>
<dbReference type="GO" id="GO:0005524">
    <property type="term" value="F:ATP binding"/>
    <property type="evidence" value="ECO:0007669"/>
    <property type="project" value="UniProtKB-KW"/>
</dbReference>
<feature type="transmembrane region" description="Helical" evidence="12">
    <location>
        <begin position="734"/>
        <end position="754"/>
    </location>
</feature>
<reference evidence="15" key="1">
    <citation type="submission" date="2014-05" db="EMBL/GenBank/DDBJ databases">
        <title>The transcriptome of the halophilic microalga Tetraselmis sp. GSL018 isolated from the Great Salt Lake, Utah.</title>
        <authorList>
            <person name="Jinkerson R.E."/>
            <person name="D'Adamo S."/>
            <person name="Posewitz M.C."/>
        </authorList>
    </citation>
    <scope>NUCLEOTIDE SEQUENCE</scope>
    <source>
        <strain evidence="15">GSL018</strain>
    </source>
</reference>
<dbReference type="GO" id="GO:0005743">
    <property type="term" value="C:mitochondrial inner membrane"/>
    <property type="evidence" value="ECO:0007669"/>
    <property type="project" value="TreeGrafter"/>
</dbReference>
<keyword evidence="6" id="KW-0547">Nucleotide-binding</keyword>
<feature type="transmembrane region" description="Helical" evidence="12">
    <location>
        <begin position="74"/>
        <end position="99"/>
    </location>
</feature>
<dbReference type="GO" id="GO:0015421">
    <property type="term" value="F:ABC-type oligopeptide transporter activity"/>
    <property type="evidence" value="ECO:0007669"/>
    <property type="project" value="TreeGrafter"/>
</dbReference>
<keyword evidence="7 15" id="KW-0067">ATP-binding</keyword>
<dbReference type="GO" id="GO:0016887">
    <property type="term" value="F:ATP hydrolysis activity"/>
    <property type="evidence" value="ECO:0007669"/>
    <property type="project" value="InterPro"/>
</dbReference>
<keyword evidence="9 12" id="KW-0472">Membrane</keyword>
<feature type="transmembrane region" description="Helical" evidence="12">
    <location>
        <begin position="154"/>
        <end position="171"/>
    </location>
</feature>
<dbReference type="GO" id="GO:0090374">
    <property type="term" value="P:oligopeptide export from mitochondrion"/>
    <property type="evidence" value="ECO:0007669"/>
    <property type="project" value="TreeGrafter"/>
</dbReference>
<evidence type="ECO:0000259" key="14">
    <source>
        <dbReference type="PROSITE" id="PS50929"/>
    </source>
</evidence>
<dbReference type="PROSITE" id="PS50893">
    <property type="entry name" value="ABC_TRANSPORTER_2"/>
    <property type="match status" value="2"/>
</dbReference>
<dbReference type="GO" id="GO:0010329">
    <property type="term" value="F:auxin efflux transmembrane transporter activity"/>
    <property type="evidence" value="ECO:0007669"/>
    <property type="project" value="UniProtKB-ARBA"/>
</dbReference>
<keyword evidence="4 12" id="KW-0812">Transmembrane</keyword>
<feature type="region of interest" description="Disordered" evidence="11">
    <location>
        <begin position="656"/>
        <end position="677"/>
    </location>
</feature>
<evidence type="ECO:0000256" key="3">
    <source>
        <dbReference type="ARBA" id="ARBA00022448"/>
    </source>
</evidence>
<evidence type="ECO:0000256" key="4">
    <source>
        <dbReference type="ARBA" id="ARBA00022692"/>
    </source>
</evidence>
<feature type="compositionally biased region" description="Basic and acidic residues" evidence="11">
    <location>
        <begin position="625"/>
        <end position="639"/>
    </location>
</feature>
<evidence type="ECO:0000256" key="11">
    <source>
        <dbReference type="SAM" id="MobiDB-lite"/>
    </source>
</evidence>
<gene>
    <name evidence="15" type="primary">ABCB1</name>
    <name evidence="15" type="ORF">TSPGSL018_27478</name>
</gene>
<dbReference type="SUPFAM" id="SSF52540">
    <property type="entry name" value="P-loop containing nucleoside triphosphate hydrolases"/>
    <property type="match status" value="2"/>
</dbReference>
<feature type="domain" description="ABC transmembrane type-1" evidence="14">
    <location>
        <begin position="695"/>
        <end position="983"/>
    </location>
</feature>
<comment type="similarity">
    <text evidence="2">Belongs to the ABC transporter superfamily. ABCB family. Multidrug resistance exporter (TC 3.A.1.201) subfamily.</text>
</comment>
<keyword evidence="8 12" id="KW-1133">Transmembrane helix</keyword>
<evidence type="ECO:0000259" key="13">
    <source>
        <dbReference type="PROSITE" id="PS50893"/>
    </source>
</evidence>
<dbReference type="GO" id="GO:0005886">
    <property type="term" value="C:plasma membrane"/>
    <property type="evidence" value="ECO:0007669"/>
    <property type="project" value="UniProtKB-SubCell"/>
</dbReference>
<dbReference type="InterPro" id="IPR017871">
    <property type="entry name" value="ABC_transporter-like_CS"/>
</dbReference>
<feature type="region of interest" description="Disordered" evidence="11">
    <location>
        <begin position="612"/>
        <end position="639"/>
    </location>
</feature>
<evidence type="ECO:0000256" key="7">
    <source>
        <dbReference type="ARBA" id="ARBA00022840"/>
    </source>
</evidence>
<feature type="transmembrane region" description="Helical" evidence="12">
    <location>
        <begin position="922"/>
        <end position="944"/>
    </location>
</feature>
<sequence>MAKGNADHEKVPKAVGYHKLYRYATPTDGLLIALGTLGGIAHGATLPLWALLFGDVINTFGAVGSDFMEKVRSISLAFMYLAVGSFVVSYLQMGLWMLVGSRQARAMRIRFLLSALNQDISFYDTDASTGALLNRMEEDCVTIETAMGEKAGTFVFNVSMFFSGIGIALAYGWDLTLVVLAAMPLVGGSMALLFKVMGDSSRKSQAAYSEANSIAQSALSAVRTVYSFNAEAATQAAERMGVRQSAAVGLCLGAFQLFMFCAYALALWYAAGRIRSGEYDGGTVMTVFFSALIGGFSIGQANPCIVAFQNGRIAGARLFAVIDRAPSIDLHKGGRTIEAVAGEVSLRGVEFAYPSRPEAKVLDGVSLTARAGQTVALVGQSGSGKSTIISLVERYYDPLAGSVCLDGVPLCELDLKWLRSQIGLVSQEPALFATTIYENIAYGRPGATEAEVRRAAQAANADSFILELPSGYETTVGEGGVQLSGGQKQRVAIARAVLKDPKVLLLDEATSALDAQSERLVQGALERLMAGRTTIVIAHRLTTIRGAQHICVMQQGKLVEEGSHAELLAKPHGAYAQLIAVQEASGSRETQMPSAIQGDALVPSFPVETDAAQAERAVEAQAKPPAEKPAAKGSGRETRSWLRCLSAKAKQVPVSADEEMALDADKPREPDAGGQAGPKLGRLMALNAREWHLMVLGVIGSAGLGATMPAFAVALSSIIAVFFSPDLDEQKQKADMWCLIFVAVGVLSFVCSFLEQFSFGVMGARLATRVRVMLFGAMLRQEVGWFDRDENNSGALTSMLGTDAAHIRGAVGDTFGIIAQNLFTLGAGFVIAFLNDWRMTLVIIAAVPLIVVAGIIQAKLLQESPESVTTKEAANADQVAAEAFQNIRIVQAFNLQEGVTSLWEKYSAADARGKSRRAHVTGVGLGFSEMVMYGVYGLAFWYGGTRVEDGQMGIEQMLKVFFAVVMGAMGASNAQMSFPDAHKANKAAKRVFSVVDRVPQLNSNSSAEPPQGGRMNGAIQLENVRFVYPSRPEVTVLKKLDLTVEPGKIAALVGESGSGKSTIVGLLERFYDVAGGSVSIDGVDVRKLPLKWVRDNLALVSQEPTLFAMTVRENIKLGRPNATNEEVEDAATLANAAEFIRSLPEGFETLVGERGTNLSGGQKQRIAIARAVLKDPSVLLLDEATSALDTESEQLVADALEKLMQGRTTIIVAHRLSTIRRAHVIAVMKSGQIIEQGTHEQLLKEQPEGIYSSLISLQQSGGVM</sequence>
<proteinExistence type="inferred from homology"/>
<dbReference type="SUPFAM" id="SSF90123">
    <property type="entry name" value="ABC transporter transmembrane region"/>
    <property type="match status" value="2"/>
</dbReference>
<dbReference type="InterPro" id="IPR027417">
    <property type="entry name" value="P-loop_NTPase"/>
</dbReference>
<evidence type="ECO:0000256" key="8">
    <source>
        <dbReference type="ARBA" id="ARBA00022989"/>
    </source>
</evidence>
<feature type="transmembrane region" description="Helical" evidence="12">
    <location>
        <begin position="693"/>
        <end position="722"/>
    </location>
</feature>
<dbReference type="EMBL" id="GBEZ01011930">
    <property type="protein sequence ID" value="JAC73905.1"/>
    <property type="molecule type" value="Transcribed_RNA"/>
</dbReference>
<evidence type="ECO:0000256" key="9">
    <source>
        <dbReference type="ARBA" id="ARBA00023136"/>
    </source>
</evidence>
<dbReference type="FunFam" id="3.40.50.300:FF:000066">
    <property type="entry name" value="ABC transporter B family member 1"/>
    <property type="match status" value="2"/>
</dbReference>
<dbReference type="Pfam" id="PF00664">
    <property type="entry name" value="ABC_membrane"/>
    <property type="match status" value="2"/>
</dbReference>
<dbReference type="PANTHER" id="PTHR43394">
    <property type="entry name" value="ATP-DEPENDENT PERMEASE MDL1, MITOCHONDRIAL"/>
    <property type="match status" value="1"/>
</dbReference>
<feature type="transmembrane region" description="Helical" evidence="12">
    <location>
        <begin position="247"/>
        <end position="271"/>
    </location>
</feature>
<dbReference type="Gene3D" id="1.20.1560.10">
    <property type="entry name" value="ABC transporter type 1, transmembrane domain"/>
    <property type="match status" value="1"/>
</dbReference>
<dbReference type="PANTHER" id="PTHR43394:SF11">
    <property type="entry name" value="ATP-BINDING CASSETTE TRANSPORTER"/>
    <property type="match status" value="1"/>
</dbReference>
<evidence type="ECO:0000256" key="10">
    <source>
        <dbReference type="ARBA" id="ARBA00023180"/>
    </source>
</evidence>
<feature type="transmembrane region" description="Helical" evidence="12">
    <location>
        <begin position="840"/>
        <end position="861"/>
    </location>
</feature>
<evidence type="ECO:0000256" key="5">
    <source>
        <dbReference type="ARBA" id="ARBA00022737"/>
    </source>
</evidence>
<dbReference type="CDD" id="cd18578">
    <property type="entry name" value="ABC_6TM_Pgp_ABCB1_D2_like"/>
    <property type="match status" value="1"/>
</dbReference>
<feature type="transmembrane region" description="Helical" evidence="12">
    <location>
        <begin position="177"/>
        <end position="194"/>
    </location>
</feature>
<feature type="domain" description="ABC transmembrane type-1" evidence="14">
    <location>
        <begin position="33"/>
        <end position="310"/>
    </location>
</feature>
<dbReference type="InterPro" id="IPR003593">
    <property type="entry name" value="AAA+_ATPase"/>
</dbReference>
<evidence type="ECO:0000256" key="6">
    <source>
        <dbReference type="ARBA" id="ARBA00022741"/>
    </source>
</evidence>
<dbReference type="CDD" id="cd18577">
    <property type="entry name" value="ABC_6TM_Pgp_ABCB1_D1_like"/>
    <property type="match status" value="1"/>
</dbReference>
<feature type="compositionally biased region" description="Low complexity" evidence="11">
    <location>
        <begin position="612"/>
        <end position="624"/>
    </location>
</feature>
<dbReference type="GO" id="GO:0010328">
    <property type="term" value="F:auxin influx transmembrane transporter activity"/>
    <property type="evidence" value="ECO:0007669"/>
    <property type="project" value="UniProtKB-ARBA"/>
</dbReference>
<dbReference type="InterPro" id="IPR011527">
    <property type="entry name" value="ABC1_TM_dom"/>
</dbReference>
<dbReference type="Pfam" id="PF00005">
    <property type="entry name" value="ABC_tran"/>
    <property type="match status" value="2"/>
</dbReference>
<evidence type="ECO:0000313" key="15">
    <source>
        <dbReference type="EMBL" id="JAC73905.1"/>
    </source>
</evidence>
<dbReference type="AlphaFoldDB" id="A0A061RT59"/>
<dbReference type="CDD" id="cd03249">
    <property type="entry name" value="ABC_MTABC3_MDL1_MDL2"/>
    <property type="match status" value="2"/>
</dbReference>
<dbReference type="FunFam" id="1.20.1560.10:FF:000009">
    <property type="entry name" value="ABC transporter B family member 1"/>
    <property type="match status" value="1"/>
</dbReference>
<feature type="domain" description="ABC transporter" evidence="13">
    <location>
        <begin position="344"/>
        <end position="580"/>
    </location>
</feature>
<feature type="transmembrane region" description="Helical" evidence="12">
    <location>
        <begin position="815"/>
        <end position="834"/>
    </location>
</feature>
<feature type="transmembrane region" description="Helical" evidence="12">
    <location>
        <begin position="283"/>
        <end position="308"/>
    </location>
</feature>
<dbReference type="InterPro" id="IPR003439">
    <property type="entry name" value="ABC_transporter-like_ATP-bd"/>
</dbReference>
<feature type="domain" description="ABC transporter" evidence="13">
    <location>
        <begin position="1019"/>
        <end position="1255"/>
    </location>
</feature>
<dbReference type="SMART" id="SM00382">
    <property type="entry name" value="AAA"/>
    <property type="match status" value="2"/>
</dbReference>
<keyword evidence="10" id="KW-0325">Glycoprotein</keyword>